<evidence type="ECO:0000313" key="1">
    <source>
        <dbReference type="EMBL" id="QTE50171.1"/>
    </source>
</evidence>
<accession>A0ABX7UBN2</accession>
<name>A0ABX7UBN2_9SPHI</name>
<keyword evidence="2" id="KW-1185">Reference proteome</keyword>
<sequence>MGTAINSMVEVFKTNVEDPAQAAKLVGLLQKRITNSSVNFDLEDCDKVLRIEGPDVSPQSVVGILKDYGYKCQLLE</sequence>
<organism evidence="1 2">
    <name type="scientific">Mucilaginibacter rubeus</name>
    <dbReference type="NCBI Taxonomy" id="2027860"/>
    <lineage>
        <taxon>Bacteria</taxon>
        <taxon>Pseudomonadati</taxon>
        <taxon>Bacteroidota</taxon>
        <taxon>Sphingobacteriia</taxon>
        <taxon>Sphingobacteriales</taxon>
        <taxon>Sphingobacteriaceae</taxon>
        <taxon>Mucilaginibacter</taxon>
    </lineage>
</organism>
<gene>
    <name evidence="1" type="ORF">J3L21_32360</name>
</gene>
<reference evidence="1 2" key="1">
    <citation type="submission" date="2021-03" db="EMBL/GenBank/DDBJ databases">
        <title>Mucilaginibacter strains isolated from gold and copper mining confer multi heavy-metal resistance.</title>
        <authorList>
            <person name="Li Y."/>
        </authorList>
    </citation>
    <scope>NUCLEOTIDE SEQUENCE [LARGE SCALE GENOMIC DNA]</scope>
    <source>
        <strain evidence="1 2">P2-4</strain>
    </source>
</reference>
<protein>
    <recommendedName>
        <fullName evidence="3">HMA domain-containing protein</fullName>
    </recommendedName>
</protein>
<evidence type="ECO:0008006" key="3">
    <source>
        <dbReference type="Google" id="ProtNLM"/>
    </source>
</evidence>
<dbReference type="RefSeq" id="WP_208057668.1">
    <property type="nucleotide sequence ID" value="NZ_CP043451.1"/>
</dbReference>
<proteinExistence type="predicted"/>
<evidence type="ECO:0000313" key="2">
    <source>
        <dbReference type="Proteomes" id="UP000663940"/>
    </source>
</evidence>
<dbReference type="EMBL" id="CP071880">
    <property type="protein sequence ID" value="QTE50171.1"/>
    <property type="molecule type" value="Genomic_DNA"/>
</dbReference>
<dbReference type="Proteomes" id="UP000663940">
    <property type="component" value="Chromosome"/>
</dbReference>